<proteinExistence type="predicted"/>
<feature type="region of interest" description="Disordered" evidence="1">
    <location>
        <begin position="140"/>
        <end position="165"/>
    </location>
</feature>
<accession>A0A6A5UAM2</accession>
<keyword evidence="3" id="KW-1185">Reference proteome</keyword>
<dbReference type="OrthoDB" id="10640889at2759"/>
<dbReference type="Proteomes" id="UP000800035">
    <property type="component" value="Unassembled WGS sequence"/>
</dbReference>
<name>A0A6A5UAM2_9PLEO</name>
<evidence type="ECO:0000313" key="2">
    <source>
        <dbReference type="EMBL" id="KAF1962203.1"/>
    </source>
</evidence>
<feature type="region of interest" description="Disordered" evidence="1">
    <location>
        <begin position="1"/>
        <end position="108"/>
    </location>
</feature>
<protein>
    <submittedName>
        <fullName evidence="2">Uncharacterized protein</fullName>
    </submittedName>
</protein>
<feature type="compositionally biased region" description="Polar residues" evidence="1">
    <location>
        <begin position="91"/>
        <end position="100"/>
    </location>
</feature>
<feature type="compositionally biased region" description="Polar residues" evidence="1">
    <location>
        <begin position="35"/>
        <end position="47"/>
    </location>
</feature>
<sequence length="198" mass="21745">MPSNHLTGIGHGASWAASSGEFNYDDHSRYPPGLSPSSPSRIQATSSRDADIQRAMRNSPYATQSTYPDNPSAPPSPSSSAAEASRYAPSRKSSFASSTWGDARTGTPLTEYTHTYASHLDRDCDCEGRKSLRRAAEEFLPGRSERESRLRPEADGFVPGRGSWVGESKLKGDAVSFYRGSREGHYMRRGADWEDEDF</sequence>
<evidence type="ECO:0000313" key="3">
    <source>
        <dbReference type="Proteomes" id="UP000800035"/>
    </source>
</evidence>
<organism evidence="2 3">
    <name type="scientific">Byssothecium circinans</name>
    <dbReference type="NCBI Taxonomy" id="147558"/>
    <lineage>
        <taxon>Eukaryota</taxon>
        <taxon>Fungi</taxon>
        <taxon>Dikarya</taxon>
        <taxon>Ascomycota</taxon>
        <taxon>Pezizomycotina</taxon>
        <taxon>Dothideomycetes</taxon>
        <taxon>Pleosporomycetidae</taxon>
        <taxon>Pleosporales</taxon>
        <taxon>Massarineae</taxon>
        <taxon>Massarinaceae</taxon>
        <taxon>Byssothecium</taxon>
    </lineage>
</organism>
<feature type="compositionally biased region" description="Polar residues" evidence="1">
    <location>
        <begin position="60"/>
        <end position="69"/>
    </location>
</feature>
<feature type="compositionally biased region" description="Low complexity" evidence="1">
    <location>
        <begin position="78"/>
        <end position="90"/>
    </location>
</feature>
<feature type="compositionally biased region" description="Basic and acidic residues" evidence="1">
    <location>
        <begin position="143"/>
        <end position="154"/>
    </location>
</feature>
<gene>
    <name evidence="2" type="ORF">CC80DRAFT_487722</name>
</gene>
<reference evidence="2" key="1">
    <citation type="journal article" date="2020" name="Stud. Mycol.">
        <title>101 Dothideomycetes genomes: a test case for predicting lifestyles and emergence of pathogens.</title>
        <authorList>
            <person name="Haridas S."/>
            <person name="Albert R."/>
            <person name="Binder M."/>
            <person name="Bloem J."/>
            <person name="Labutti K."/>
            <person name="Salamov A."/>
            <person name="Andreopoulos B."/>
            <person name="Baker S."/>
            <person name="Barry K."/>
            <person name="Bills G."/>
            <person name="Bluhm B."/>
            <person name="Cannon C."/>
            <person name="Castanera R."/>
            <person name="Culley D."/>
            <person name="Daum C."/>
            <person name="Ezra D."/>
            <person name="Gonzalez J."/>
            <person name="Henrissat B."/>
            <person name="Kuo A."/>
            <person name="Liang C."/>
            <person name="Lipzen A."/>
            <person name="Lutzoni F."/>
            <person name="Magnuson J."/>
            <person name="Mondo S."/>
            <person name="Nolan M."/>
            <person name="Ohm R."/>
            <person name="Pangilinan J."/>
            <person name="Park H.-J."/>
            <person name="Ramirez L."/>
            <person name="Alfaro M."/>
            <person name="Sun H."/>
            <person name="Tritt A."/>
            <person name="Yoshinaga Y."/>
            <person name="Zwiers L.-H."/>
            <person name="Turgeon B."/>
            <person name="Goodwin S."/>
            <person name="Spatafora J."/>
            <person name="Crous P."/>
            <person name="Grigoriev I."/>
        </authorList>
    </citation>
    <scope>NUCLEOTIDE SEQUENCE</scope>
    <source>
        <strain evidence="2">CBS 675.92</strain>
    </source>
</reference>
<evidence type="ECO:0000256" key="1">
    <source>
        <dbReference type="SAM" id="MobiDB-lite"/>
    </source>
</evidence>
<dbReference type="EMBL" id="ML976979">
    <property type="protein sequence ID" value="KAF1962203.1"/>
    <property type="molecule type" value="Genomic_DNA"/>
</dbReference>
<dbReference type="AlphaFoldDB" id="A0A6A5UAM2"/>